<reference evidence="3 4" key="1">
    <citation type="submission" date="2019-08" db="EMBL/GenBank/DDBJ databases">
        <title>Hyperibacter terrae gen. nov., sp. nov. and Hyperibacter viscosus sp. nov., two new members in the family Rhodospirillaceae isolated from the rhizosphere of Hypericum perforatum.</title>
        <authorList>
            <person name="Noviana Z."/>
        </authorList>
    </citation>
    <scope>NUCLEOTIDE SEQUENCE [LARGE SCALE GENOMIC DNA]</scope>
    <source>
        <strain evidence="3 4">R5913</strain>
    </source>
</reference>
<keyword evidence="1" id="KW-0732">Signal</keyword>
<feature type="domain" description="PepSY" evidence="2">
    <location>
        <begin position="8"/>
        <end position="86"/>
    </location>
</feature>
<dbReference type="KEGG" id="htq:FRZ44_48980"/>
<dbReference type="InterPro" id="IPR025711">
    <property type="entry name" value="PepSY"/>
</dbReference>
<protein>
    <recommendedName>
        <fullName evidence="2">PepSY domain-containing protein</fullName>
    </recommendedName>
</protein>
<feature type="chain" id="PRO_5023854614" description="PepSY domain-containing protein" evidence="1">
    <location>
        <begin position="24"/>
        <end position="88"/>
    </location>
</feature>
<evidence type="ECO:0000313" key="3">
    <source>
        <dbReference type="EMBL" id="QEX19583.1"/>
    </source>
</evidence>
<sequence>MRKITLAAALTIILGLSSQMAFAEESCEGSGPQLTKEQIEAKLKAAGYVEIKEIELHSGCYEAKGLDKDGKRFELEINSYTGNIAQAE</sequence>
<keyword evidence="4" id="KW-1185">Reference proteome</keyword>
<accession>A0A5J6MQF3</accession>
<evidence type="ECO:0000259" key="2">
    <source>
        <dbReference type="Pfam" id="PF13670"/>
    </source>
</evidence>
<proteinExistence type="predicted"/>
<dbReference type="Proteomes" id="UP000326202">
    <property type="component" value="Chromosome"/>
</dbReference>
<evidence type="ECO:0000313" key="4">
    <source>
        <dbReference type="Proteomes" id="UP000326202"/>
    </source>
</evidence>
<evidence type="ECO:0000256" key="1">
    <source>
        <dbReference type="SAM" id="SignalP"/>
    </source>
</evidence>
<feature type="signal peptide" evidence="1">
    <location>
        <begin position="1"/>
        <end position="23"/>
    </location>
</feature>
<dbReference type="AlphaFoldDB" id="A0A5J6MQF3"/>
<dbReference type="Pfam" id="PF13670">
    <property type="entry name" value="PepSY_2"/>
    <property type="match status" value="1"/>
</dbReference>
<organism evidence="3 4">
    <name type="scientific">Hypericibacter terrae</name>
    <dbReference type="NCBI Taxonomy" id="2602015"/>
    <lineage>
        <taxon>Bacteria</taxon>
        <taxon>Pseudomonadati</taxon>
        <taxon>Pseudomonadota</taxon>
        <taxon>Alphaproteobacteria</taxon>
        <taxon>Rhodospirillales</taxon>
        <taxon>Dongiaceae</taxon>
        <taxon>Hypericibacter</taxon>
    </lineage>
</organism>
<gene>
    <name evidence="3" type="ORF">FRZ44_48980</name>
</gene>
<dbReference type="RefSeq" id="WP_151179639.1">
    <property type="nucleotide sequence ID" value="NZ_CP042906.1"/>
</dbReference>
<dbReference type="EMBL" id="CP042906">
    <property type="protein sequence ID" value="QEX19583.1"/>
    <property type="molecule type" value="Genomic_DNA"/>
</dbReference>
<dbReference type="OrthoDB" id="7365433at2"/>
<name>A0A5J6MQF3_9PROT</name>